<evidence type="ECO:0000256" key="3">
    <source>
        <dbReference type="ARBA" id="ARBA00022475"/>
    </source>
</evidence>
<dbReference type="STRING" id="1086013.SAMN05421774_11721"/>
<keyword evidence="4 7" id="KW-0812">Transmembrane</keyword>
<organism evidence="9 10">
    <name type="scientific">Gemmobacter megaterium</name>
    <dbReference type="NCBI Taxonomy" id="1086013"/>
    <lineage>
        <taxon>Bacteria</taxon>
        <taxon>Pseudomonadati</taxon>
        <taxon>Pseudomonadota</taxon>
        <taxon>Alphaproteobacteria</taxon>
        <taxon>Rhodobacterales</taxon>
        <taxon>Paracoccaceae</taxon>
        <taxon>Gemmobacter</taxon>
    </lineage>
</organism>
<keyword evidence="6 7" id="KW-0472">Membrane</keyword>
<dbReference type="RefSeq" id="WP_076534402.1">
    <property type="nucleotide sequence ID" value="NZ_BMEH01000016.1"/>
</dbReference>
<feature type="transmembrane region" description="Helical" evidence="7">
    <location>
        <begin position="60"/>
        <end position="80"/>
    </location>
</feature>
<dbReference type="InterPro" id="IPR032818">
    <property type="entry name" value="DedA-like"/>
</dbReference>
<dbReference type="AlphaFoldDB" id="A0A1N7QNK7"/>
<evidence type="ECO:0000256" key="2">
    <source>
        <dbReference type="ARBA" id="ARBA00010792"/>
    </source>
</evidence>
<comment type="similarity">
    <text evidence="2 7">Belongs to the DedA family.</text>
</comment>
<evidence type="ECO:0000256" key="4">
    <source>
        <dbReference type="ARBA" id="ARBA00022692"/>
    </source>
</evidence>
<gene>
    <name evidence="9" type="ORF">SAMN05421774_11721</name>
</gene>
<evidence type="ECO:0000256" key="5">
    <source>
        <dbReference type="ARBA" id="ARBA00022989"/>
    </source>
</evidence>
<evidence type="ECO:0000313" key="9">
    <source>
        <dbReference type="EMBL" id="SIT24500.1"/>
    </source>
</evidence>
<dbReference type="PANTHER" id="PTHR30353">
    <property type="entry name" value="INNER MEMBRANE PROTEIN DEDA-RELATED"/>
    <property type="match status" value="1"/>
</dbReference>
<comment type="subcellular location">
    <subcellularLocation>
        <location evidence="1 7">Cell membrane</location>
        <topology evidence="1 7">Multi-pass membrane protein</topology>
    </subcellularLocation>
</comment>
<dbReference type="PANTHER" id="PTHR30353:SF15">
    <property type="entry name" value="INNER MEMBRANE PROTEIN YABI"/>
    <property type="match status" value="1"/>
</dbReference>
<accession>A0A1N7QNK7</accession>
<keyword evidence="3 7" id="KW-1003">Cell membrane</keyword>
<dbReference type="InterPro" id="IPR032816">
    <property type="entry name" value="VTT_dom"/>
</dbReference>
<evidence type="ECO:0000259" key="8">
    <source>
        <dbReference type="Pfam" id="PF09335"/>
    </source>
</evidence>
<keyword evidence="5 7" id="KW-1133">Transmembrane helix</keyword>
<dbReference type="EMBL" id="FTOT01000017">
    <property type="protein sequence ID" value="SIT24500.1"/>
    <property type="molecule type" value="Genomic_DNA"/>
</dbReference>
<dbReference type="GO" id="GO:0005886">
    <property type="term" value="C:plasma membrane"/>
    <property type="evidence" value="ECO:0007669"/>
    <property type="project" value="UniProtKB-SubCell"/>
</dbReference>
<dbReference type="Proteomes" id="UP000186141">
    <property type="component" value="Unassembled WGS sequence"/>
</dbReference>
<keyword evidence="10" id="KW-1185">Reference proteome</keyword>
<feature type="transmembrane region" description="Helical" evidence="7">
    <location>
        <begin position="20"/>
        <end position="53"/>
    </location>
</feature>
<evidence type="ECO:0000256" key="7">
    <source>
        <dbReference type="RuleBase" id="RU367016"/>
    </source>
</evidence>
<evidence type="ECO:0000313" key="10">
    <source>
        <dbReference type="Proteomes" id="UP000186141"/>
    </source>
</evidence>
<evidence type="ECO:0000256" key="6">
    <source>
        <dbReference type="ARBA" id="ARBA00023136"/>
    </source>
</evidence>
<proteinExistence type="inferred from homology"/>
<comment type="caution">
    <text evidence="7">Lacks conserved residue(s) required for the propagation of feature annotation.</text>
</comment>
<protein>
    <submittedName>
        <fullName evidence="9">Membrane protein DedA, SNARE-associated domain</fullName>
    </submittedName>
</protein>
<sequence length="178" mass="19194">MDAFVDSAIAFVSDNRAWAGVIAFFFALAETLPVFSILIPSTAILFGVGAVVATGALDFIPLWIGGALGAIAGSVFSYWLGWRYGKVMLQLWPLRDHPELAERATRAFARWGIVTILIGHFVGPLRAVVFLMAGISRMNLPLFLAVDLVGAIAWAWAIPKSGEVGGNILHWIWQALAG</sequence>
<feature type="transmembrane region" description="Helical" evidence="7">
    <location>
        <begin position="108"/>
        <end position="133"/>
    </location>
</feature>
<name>A0A1N7QNK7_9RHOB</name>
<dbReference type="Pfam" id="PF09335">
    <property type="entry name" value="VTT_dom"/>
    <property type="match status" value="1"/>
</dbReference>
<dbReference type="OrthoDB" id="9801622at2"/>
<reference evidence="9 10" key="1">
    <citation type="submission" date="2017-01" db="EMBL/GenBank/DDBJ databases">
        <authorList>
            <person name="Mah S.A."/>
            <person name="Swanson W.J."/>
            <person name="Moy G.W."/>
            <person name="Vacquier V.D."/>
        </authorList>
    </citation>
    <scope>NUCLEOTIDE SEQUENCE [LARGE SCALE GENOMIC DNA]</scope>
    <source>
        <strain evidence="9 10">DSM 26375</strain>
    </source>
</reference>
<evidence type="ECO:0000256" key="1">
    <source>
        <dbReference type="ARBA" id="ARBA00004651"/>
    </source>
</evidence>
<feature type="domain" description="VTT" evidence="8">
    <location>
        <begin position="39"/>
        <end position="156"/>
    </location>
</feature>